<evidence type="ECO:0000313" key="1">
    <source>
        <dbReference type="EMBL" id="MBE9029877.1"/>
    </source>
</evidence>
<comment type="caution">
    <text evidence="1">The sequence shown here is derived from an EMBL/GenBank/DDBJ whole genome shotgun (WGS) entry which is preliminary data.</text>
</comment>
<dbReference type="AlphaFoldDB" id="A0A928VLK6"/>
<dbReference type="Gene3D" id="3.30.565.10">
    <property type="entry name" value="Histidine kinase-like ATPase, C-terminal domain"/>
    <property type="match status" value="1"/>
</dbReference>
<accession>A0A928VLK6</accession>
<proteinExistence type="predicted"/>
<keyword evidence="1" id="KW-0808">Transferase</keyword>
<dbReference type="Proteomes" id="UP000625316">
    <property type="component" value="Unassembled WGS sequence"/>
</dbReference>
<dbReference type="SUPFAM" id="SSF55874">
    <property type="entry name" value="ATPase domain of HSP90 chaperone/DNA topoisomerase II/histidine kinase"/>
    <property type="match status" value="1"/>
</dbReference>
<keyword evidence="2" id="KW-1185">Reference proteome</keyword>
<evidence type="ECO:0000313" key="2">
    <source>
        <dbReference type="Proteomes" id="UP000625316"/>
    </source>
</evidence>
<keyword evidence="1" id="KW-0418">Kinase</keyword>
<dbReference type="EMBL" id="JADEXQ010000024">
    <property type="protein sequence ID" value="MBE9029877.1"/>
    <property type="molecule type" value="Genomic_DNA"/>
</dbReference>
<reference evidence="1" key="1">
    <citation type="submission" date="2020-10" db="EMBL/GenBank/DDBJ databases">
        <authorList>
            <person name="Castelo-Branco R."/>
            <person name="Eusebio N."/>
            <person name="Adriana R."/>
            <person name="Vieira A."/>
            <person name="Brugerolle De Fraissinette N."/>
            <person name="Rezende De Castro R."/>
            <person name="Schneider M.P."/>
            <person name="Vasconcelos V."/>
            <person name="Leao P.N."/>
        </authorList>
    </citation>
    <scope>NUCLEOTIDE SEQUENCE</scope>
    <source>
        <strain evidence="1">LEGE 11480</strain>
    </source>
</reference>
<dbReference type="GO" id="GO:0016301">
    <property type="term" value="F:kinase activity"/>
    <property type="evidence" value="ECO:0007669"/>
    <property type="project" value="UniProtKB-KW"/>
</dbReference>
<organism evidence="1 2">
    <name type="scientific">Romeriopsis navalis LEGE 11480</name>
    <dbReference type="NCBI Taxonomy" id="2777977"/>
    <lineage>
        <taxon>Bacteria</taxon>
        <taxon>Bacillati</taxon>
        <taxon>Cyanobacteriota</taxon>
        <taxon>Cyanophyceae</taxon>
        <taxon>Leptolyngbyales</taxon>
        <taxon>Leptolyngbyaceae</taxon>
        <taxon>Romeriopsis</taxon>
        <taxon>Romeriopsis navalis</taxon>
    </lineage>
</organism>
<gene>
    <name evidence="1" type="ORF">IQ266_09075</name>
</gene>
<dbReference type="Gene3D" id="1.10.287.130">
    <property type="match status" value="1"/>
</dbReference>
<sequence>MGIAVNSFANLPQPHLHDGSLKPLQPESSLGDLPLYEFHWEIDAAATDLAHVFDRMPTLPGALLMDNGQLIGMISRQRFGEYLMRPEGANLFLSQPVRVLNSYARTQYLILSPEISILSAAQQALRRIPELISEPIIVKLSDGDYRLLDFHELNIAAWQLRGIETQVWYEKTHLEMLRHTRMASLGRLVDGVSHEILDPVSFIWGNLKHLTNYVSDLLGLITLYEETFADVPLEIDEYRTNIEVNYLREDIPRTLASLKTGSSRLSKLATSLQNFCHIDEVYPKAANMHESLDGVLLLLKSRLNDEIEVVKDYGHLPPIPCFIGQISQVFMNILTQAMNSLLYFVANAECAAEFAIPGQRESTQNFHPRIRIQTETCSIDGSGNRWIAIRIGHNAPTIPVELRRQIDSGFAETKPLTQETELTNSYRIITDRHRGRFSVVCAESLNQPLDGELTTEFEILLPLK</sequence>
<name>A0A928VLK6_9CYAN</name>
<protein>
    <submittedName>
        <fullName evidence="1">Sensor histidine kinase</fullName>
    </submittedName>
</protein>
<dbReference type="InterPro" id="IPR036890">
    <property type="entry name" value="HATPase_C_sf"/>
</dbReference>